<proteinExistence type="predicted"/>
<feature type="transmembrane region" description="Helical" evidence="1">
    <location>
        <begin position="82"/>
        <end position="101"/>
    </location>
</feature>
<keyword evidence="1" id="KW-0472">Membrane</keyword>
<dbReference type="EMBL" id="WSFO01000013">
    <property type="protein sequence ID" value="KAE9627342.1"/>
    <property type="molecule type" value="Genomic_DNA"/>
</dbReference>
<dbReference type="RefSeq" id="WP_158981163.1">
    <property type="nucleotide sequence ID" value="NZ_WSFO01000013.1"/>
</dbReference>
<dbReference type="SMART" id="SM00850">
    <property type="entry name" value="LytTR"/>
    <property type="match status" value="1"/>
</dbReference>
<reference evidence="3 4" key="1">
    <citation type="submission" date="2019-12" db="EMBL/GenBank/DDBJ databases">
        <authorList>
            <person name="Zhang Y.-J."/>
        </authorList>
    </citation>
    <scope>NUCLEOTIDE SEQUENCE [LARGE SCALE GENOMIC DNA]</scope>
    <source>
        <strain evidence="3 4">H18S-6</strain>
    </source>
</reference>
<dbReference type="GO" id="GO:0003677">
    <property type="term" value="F:DNA binding"/>
    <property type="evidence" value="ECO:0007669"/>
    <property type="project" value="InterPro"/>
</dbReference>
<comment type="caution">
    <text evidence="3">The sequence shown here is derived from an EMBL/GenBank/DDBJ whole genome shotgun (WGS) entry which is preliminary data.</text>
</comment>
<feature type="transmembrane region" description="Helical" evidence="1">
    <location>
        <begin position="12"/>
        <end position="33"/>
    </location>
</feature>
<organism evidence="3 4">
    <name type="scientific">Parasedimentitalea maritima</name>
    <dbReference type="NCBI Taxonomy" id="2578117"/>
    <lineage>
        <taxon>Bacteria</taxon>
        <taxon>Pseudomonadati</taxon>
        <taxon>Pseudomonadota</taxon>
        <taxon>Alphaproteobacteria</taxon>
        <taxon>Rhodobacterales</taxon>
        <taxon>Paracoccaceae</taxon>
        <taxon>Parasedimentitalea</taxon>
    </lineage>
</organism>
<keyword evidence="1" id="KW-0812">Transmembrane</keyword>
<dbReference type="PROSITE" id="PS50930">
    <property type="entry name" value="HTH_LYTTR"/>
    <property type="match status" value="1"/>
</dbReference>
<dbReference type="Proteomes" id="UP000441586">
    <property type="component" value="Unassembled WGS sequence"/>
</dbReference>
<feature type="transmembrane region" description="Helical" evidence="1">
    <location>
        <begin position="45"/>
        <end position="61"/>
    </location>
</feature>
<evidence type="ECO:0000259" key="2">
    <source>
        <dbReference type="PROSITE" id="PS50930"/>
    </source>
</evidence>
<dbReference type="Gene3D" id="2.40.50.1020">
    <property type="entry name" value="LytTr DNA-binding domain"/>
    <property type="match status" value="1"/>
</dbReference>
<feature type="transmembrane region" description="Helical" evidence="1">
    <location>
        <begin position="107"/>
        <end position="128"/>
    </location>
</feature>
<evidence type="ECO:0000313" key="4">
    <source>
        <dbReference type="Proteomes" id="UP000441586"/>
    </source>
</evidence>
<gene>
    <name evidence="3" type="ORF">GP644_19435</name>
</gene>
<feature type="domain" description="HTH LytTR-type" evidence="2">
    <location>
        <begin position="163"/>
        <end position="248"/>
    </location>
</feature>
<dbReference type="InterPro" id="IPR007492">
    <property type="entry name" value="LytTR_DNA-bd_dom"/>
</dbReference>
<name>A0A6A4RAY0_9RHOB</name>
<accession>A0A6A4RAY0</accession>
<dbReference type="AlphaFoldDB" id="A0A6A4RAY0"/>
<sequence>MSLTLREIWQYAWLRWGAAWLLFVLLASTLGPFGTFELLPLGPRLGYWALVLGLSMGLEALRRLLGGWDWTWQWRLASHLPYATVLGVMIVWINWICFGVAASWAAFGFLFSVILIVALGVEGVLLLLSSGPTEVQNSPQPEPPSDDWLMGKLAVEKRGPLVRLEAQDHYTLVVTEAGQDLLLLRFGDVVERLGSGAGQRVHRSHWVAKGAVRHARNKNGRDTLLMADESEVPVSRSFRAAAKQAGLI</sequence>
<keyword evidence="1" id="KW-1133">Transmembrane helix</keyword>
<evidence type="ECO:0000256" key="1">
    <source>
        <dbReference type="SAM" id="Phobius"/>
    </source>
</evidence>
<dbReference type="Pfam" id="PF04397">
    <property type="entry name" value="LytTR"/>
    <property type="match status" value="1"/>
</dbReference>
<protein>
    <submittedName>
        <fullName evidence="3">LytTR family transcriptional regulator</fullName>
    </submittedName>
</protein>
<evidence type="ECO:0000313" key="3">
    <source>
        <dbReference type="EMBL" id="KAE9627342.1"/>
    </source>
</evidence>